<keyword evidence="3" id="KW-0560">Oxidoreductase</keyword>
<evidence type="ECO:0000313" key="5">
    <source>
        <dbReference type="EMBL" id="NDL26035.1"/>
    </source>
</evidence>
<dbReference type="InterPro" id="IPR051821">
    <property type="entry name" value="Asp/Asn_beta-hydroxylase"/>
</dbReference>
<reference evidence="5 6" key="1">
    <citation type="submission" date="2019-12" db="EMBL/GenBank/DDBJ databases">
        <title>Engineering Photorhabdus to improve their lethality against agricultural pests.</title>
        <authorList>
            <person name="Machado R.A.R."/>
        </authorList>
    </citation>
    <scope>NUCLEOTIDE SEQUENCE [LARGE SCALE GENOMIC DNA]</scope>
    <source>
        <strain evidence="5 6">M-HU2</strain>
    </source>
</reference>
<evidence type="ECO:0000256" key="1">
    <source>
        <dbReference type="ARBA" id="ARBA00007730"/>
    </source>
</evidence>
<keyword evidence="2" id="KW-0223">Dioxygenase</keyword>
<keyword evidence="6" id="KW-1185">Reference proteome</keyword>
<name>A0ABX0B2E3_9GAMM</name>
<evidence type="ECO:0000313" key="6">
    <source>
        <dbReference type="Proteomes" id="UP000470051"/>
    </source>
</evidence>
<dbReference type="SUPFAM" id="SSF51197">
    <property type="entry name" value="Clavaminate synthase-like"/>
    <property type="match status" value="1"/>
</dbReference>
<organism evidence="5 6">
    <name type="scientific">Photorhabdus kayaii</name>
    <dbReference type="NCBI Taxonomy" id="230088"/>
    <lineage>
        <taxon>Bacteria</taxon>
        <taxon>Pseudomonadati</taxon>
        <taxon>Pseudomonadota</taxon>
        <taxon>Gammaproteobacteria</taxon>
        <taxon>Enterobacterales</taxon>
        <taxon>Morganellaceae</taxon>
        <taxon>Photorhabdus</taxon>
    </lineage>
</organism>
<dbReference type="Gene3D" id="2.60.120.330">
    <property type="entry name" value="B-lactam Antibiotic, Isopenicillin N Synthase, Chain"/>
    <property type="match status" value="1"/>
</dbReference>
<accession>A0ABX0B2E3</accession>
<dbReference type="InterPro" id="IPR027443">
    <property type="entry name" value="IPNS-like_sf"/>
</dbReference>
<evidence type="ECO:0000256" key="3">
    <source>
        <dbReference type="ARBA" id="ARBA00023002"/>
    </source>
</evidence>
<evidence type="ECO:0000256" key="2">
    <source>
        <dbReference type="ARBA" id="ARBA00022964"/>
    </source>
</evidence>
<dbReference type="PANTHER" id="PTHR46332:SF5">
    <property type="entry name" value="ASPARTATE BETA-HYDROXYLASE DOMAIN CONTAINING 2"/>
    <property type="match status" value="1"/>
</dbReference>
<dbReference type="PANTHER" id="PTHR46332">
    <property type="entry name" value="ASPARTATE BETA-HYDROXYLASE DOMAIN-CONTAINING PROTEIN 2"/>
    <property type="match status" value="1"/>
</dbReference>
<proteinExistence type="inferred from homology"/>
<feature type="domain" description="Aspartyl/asparaginy/proline hydroxylase" evidence="4">
    <location>
        <begin position="85"/>
        <end position="237"/>
    </location>
</feature>
<sequence>MSLHTTQHYLKQALSELVVQTRELYGSGTTTRLEKFFSGLTGEQQNKPKHSQQKPRLMFFPDMNNGPWIEADSTDVTSQVATLLEEHYHTIKSEFMAAAELLTSYTSRTLFKNLGDNDWSSISLWSRGKFSDKAIHFPQLQEVITQLEGKLFPWRGEISFMRLKAGSYLPEHYDWTNVQITCHLGINIPEYCSLVVAGEERHWEEGKAIFFDHSFLHSAYNHSERDRDILLINLLHPELTPAEVYAVTELGIVLANVSERQK</sequence>
<protein>
    <recommendedName>
        <fullName evidence="4">Aspartyl/asparaginy/proline hydroxylase domain-containing protein</fullName>
    </recommendedName>
</protein>
<gene>
    <name evidence="5" type="ORF">GPY42_12885</name>
</gene>
<dbReference type="EMBL" id="WSFE01000017">
    <property type="protein sequence ID" value="NDL26035.1"/>
    <property type="molecule type" value="Genomic_DNA"/>
</dbReference>
<dbReference type="Pfam" id="PF05118">
    <property type="entry name" value="Asp_Arg_Hydrox"/>
    <property type="match status" value="1"/>
</dbReference>
<dbReference type="InterPro" id="IPR007803">
    <property type="entry name" value="Asp/Arg/Pro-Hydrxlase"/>
</dbReference>
<comment type="caution">
    <text evidence="5">The sequence shown here is derived from an EMBL/GenBank/DDBJ whole genome shotgun (WGS) entry which is preliminary data.</text>
</comment>
<comment type="similarity">
    <text evidence="1">Belongs to the aspartyl/asparaginyl beta-hydroxylase family.</text>
</comment>
<dbReference type="RefSeq" id="WP_113042637.1">
    <property type="nucleotide sequence ID" value="NZ_CAWPKC010000017.1"/>
</dbReference>
<evidence type="ECO:0000259" key="4">
    <source>
        <dbReference type="Pfam" id="PF05118"/>
    </source>
</evidence>
<dbReference type="Proteomes" id="UP000470051">
    <property type="component" value="Unassembled WGS sequence"/>
</dbReference>